<name>A0ABW0GRN9_9MICO</name>
<dbReference type="PANTHER" id="PTHR12526:SF510">
    <property type="entry name" value="D-INOSITOL 3-PHOSPHATE GLYCOSYLTRANSFERASE"/>
    <property type="match status" value="1"/>
</dbReference>
<sequence length="362" mass="37929">MGAALTGPTVPLGWIVPGDVDRPTGGNVWDREVAAALRAAGTEVRWRPVAGAWPVPPEGPGDLVEALAEVGRVAVVDGLVAAAWPDVLEEASRRARLGLVVHLPLALETGLRPDDAERLDALETRALAAVDVVVATSQWCAGRLRGRTRTPVRVARPGTRPPALAPPDRPGDGTRLLAVGSLTPRKGHDVLLDALHRPAAPDVPWRLRLVGPAPDPAHERRLRDLAAALPHPDRVAFVGPRTGADLDAEYAWADLLVVPSHRETYGMVVTEALARRLPCLVTTGSGLEEALGEVAGRHPGLLVPPGDAAALADALTTWWADADLRAGLRDLARRRGAALTAPGGGWDATAAAVHDALLGARA</sequence>
<keyword evidence="6" id="KW-1185">Reference proteome</keyword>
<dbReference type="GO" id="GO:0016757">
    <property type="term" value="F:glycosyltransferase activity"/>
    <property type="evidence" value="ECO:0007669"/>
    <property type="project" value="UniProtKB-KW"/>
</dbReference>
<dbReference type="RefSeq" id="WP_340270354.1">
    <property type="nucleotide sequence ID" value="NZ_JBBEOG010000006.1"/>
</dbReference>
<dbReference type="PANTHER" id="PTHR12526">
    <property type="entry name" value="GLYCOSYLTRANSFERASE"/>
    <property type="match status" value="1"/>
</dbReference>
<comment type="caution">
    <text evidence="5">The sequence shown here is derived from an EMBL/GenBank/DDBJ whole genome shotgun (WGS) entry which is preliminary data.</text>
</comment>
<organism evidence="5 6">
    <name type="scientific">Aquipuribacter nitratireducens</name>
    <dbReference type="NCBI Taxonomy" id="650104"/>
    <lineage>
        <taxon>Bacteria</taxon>
        <taxon>Bacillati</taxon>
        <taxon>Actinomycetota</taxon>
        <taxon>Actinomycetes</taxon>
        <taxon>Micrococcales</taxon>
        <taxon>Intrasporangiaceae</taxon>
        <taxon>Aquipuribacter</taxon>
    </lineage>
</organism>
<evidence type="ECO:0000313" key="5">
    <source>
        <dbReference type="EMBL" id="MFC5382660.1"/>
    </source>
</evidence>
<gene>
    <name evidence="5" type="ORF">ACFPJ6_17990</name>
</gene>
<dbReference type="EC" id="2.4.-.-" evidence="5"/>
<dbReference type="SUPFAM" id="SSF53756">
    <property type="entry name" value="UDP-Glycosyltransferase/glycogen phosphorylase"/>
    <property type="match status" value="1"/>
</dbReference>
<dbReference type="Proteomes" id="UP001596122">
    <property type="component" value="Unassembled WGS sequence"/>
</dbReference>
<feature type="region of interest" description="Disordered" evidence="3">
    <location>
        <begin position="153"/>
        <end position="173"/>
    </location>
</feature>
<dbReference type="EMBL" id="JBHSLD010000028">
    <property type="protein sequence ID" value="MFC5382660.1"/>
    <property type="molecule type" value="Genomic_DNA"/>
</dbReference>
<accession>A0ABW0GRN9</accession>
<feature type="domain" description="Glycosyl transferase family 1" evidence="4">
    <location>
        <begin position="169"/>
        <end position="334"/>
    </location>
</feature>
<dbReference type="InterPro" id="IPR001296">
    <property type="entry name" value="Glyco_trans_1"/>
</dbReference>
<feature type="compositionally biased region" description="Pro residues" evidence="3">
    <location>
        <begin position="159"/>
        <end position="168"/>
    </location>
</feature>
<proteinExistence type="predicted"/>
<evidence type="ECO:0000256" key="1">
    <source>
        <dbReference type="ARBA" id="ARBA00022676"/>
    </source>
</evidence>
<dbReference type="Gene3D" id="3.40.50.2000">
    <property type="entry name" value="Glycogen Phosphorylase B"/>
    <property type="match status" value="1"/>
</dbReference>
<evidence type="ECO:0000259" key="4">
    <source>
        <dbReference type="Pfam" id="PF00534"/>
    </source>
</evidence>
<keyword evidence="2 5" id="KW-0808">Transferase</keyword>
<evidence type="ECO:0000256" key="2">
    <source>
        <dbReference type="ARBA" id="ARBA00022679"/>
    </source>
</evidence>
<reference evidence="6" key="1">
    <citation type="journal article" date="2019" name="Int. J. Syst. Evol. Microbiol.">
        <title>The Global Catalogue of Microorganisms (GCM) 10K type strain sequencing project: providing services to taxonomists for standard genome sequencing and annotation.</title>
        <authorList>
            <consortium name="The Broad Institute Genomics Platform"/>
            <consortium name="The Broad Institute Genome Sequencing Center for Infectious Disease"/>
            <person name="Wu L."/>
            <person name="Ma J."/>
        </authorList>
    </citation>
    <scope>NUCLEOTIDE SEQUENCE [LARGE SCALE GENOMIC DNA]</scope>
    <source>
        <strain evidence="6">CCUG 43114</strain>
    </source>
</reference>
<evidence type="ECO:0000313" key="6">
    <source>
        <dbReference type="Proteomes" id="UP001596122"/>
    </source>
</evidence>
<dbReference type="Pfam" id="PF00534">
    <property type="entry name" value="Glycos_transf_1"/>
    <property type="match status" value="1"/>
</dbReference>
<dbReference type="CDD" id="cd03801">
    <property type="entry name" value="GT4_PimA-like"/>
    <property type="match status" value="1"/>
</dbReference>
<evidence type="ECO:0000256" key="3">
    <source>
        <dbReference type="SAM" id="MobiDB-lite"/>
    </source>
</evidence>
<keyword evidence="1 5" id="KW-0328">Glycosyltransferase</keyword>
<protein>
    <submittedName>
        <fullName evidence="5">Glycosyltransferase family 4 protein</fullName>
        <ecNumber evidence="5">2.4.-.-</ecNumber>
    </submittedName>
</protein>